<comment type="domain">
    <text evidence="10">The linker, or PAN3 interaction domain (PID), between the WD40 repeats and the pseudo-UCH domain mediates interaction with PAN3.</text>
</comment>
<dbReference type="GO" id="GO:0004535">
    <property type="term" value="F:poly(A)-specific ribonuclease activity"/>
    <property type="evidence" value="ECO:0007669"/>
    <property type="project" value="UniProtKB-UniRule"/>
</dbReference>
<keyword evidence="8 10" id="KW-0378">Hydrolase</keyword>
<feature type="binding site" evidence="10">
    <location>
        <position position="1081"/>
    </location>
    <ligand>
        <name>a divalent metal cation</name>
        <dbReference type="ChEBI" id="CHEBI:60240"/>
        <note>catalytic</note>
    </ligand>
</feature>
<dbReference type="GO" id="GO:0006397">
    <property type="term" value="P:mRNA processing"/>
    <property type="evidence" value="ECO:0007669"/>
    <property type="project" value="UniProtKB-KW"/>
</dbReference>
<dbReference type="SMART" id="SM00479">
    <property type="entry name" value="EXOIII"/>
    <property type="match status" value="1"/>
</dbReference>
<dbReference type="EMBL" id="LT598454">
    <property type="protein sequence ID" value="SCU84307.1"/>
    <property type="molecule type" value="Genomic_DNA"/>
</dbReference>
<comment type="similarity">
    <text evidence="10">Belongs to the peptidase C19 family. PAN2 subfamily.</text>
</comment>
<sequence>MNNWQLTFQAPVNLAEHLQKPYLLYDEHEKNVTRVIFDDHANLLWAGDTYGRVSSYDPSYSLYTRHAGHIGATPVVDLLSHPGGILSLRADSLNFASRQSVTRLNLTSANIAQLCDMKAMCIGSSLANQVYCAGGNIGSGIINIDLQKGAMTSNIDYASKVKLLRSDNKTLLIGKQSGSIDLLDQNSNQLIRSFAGHSAAISDMDLRDNTLVTAGKSRRFNQLCSDPFVNIYDLRMMRQLTPVAFSHNQSLGSSGSQGADFVKLHPVLPTVLTVASTSGAFDFIDLANPALRSQYCHPCHSITQFQLSSSGDYIALLEHDNTINTWSRSSGMSGFSSSPAVLEYPDIPDDGSTGDLISPHNENYPLSSIGMPYYSEKLLSAWAHVIFRSSGTLPRRFNEPLTTTRQASSRIFQSSSSALPHPLIPYNAAKFGRRNVARPYKSLRERKKKLLITDEDGTDKKELMRSRAVNDFEVPPAYSKLQMVYGKYGVEDFDFKAFNRTTFSGLESDIETSYMNAILQMYRFVPEFYNFVVSCLKDDLWSENSLLSELAYLFDMMDKANGIVCRASNFQSTLSSSPEVQAMGLLKNSLMADLRESFAGLEFEDQKNLKGQKDSFASSETNIPQRFNYFLISKLISEEVQMKINTTNVIALEELLGIQLGIDIHTISTCGNYERRTSVIPTLTITSPVTNNAKYSNKKLTNQTVLPYIESSMNRLKHRRSMCNKCNKLENIEVENTVRNLPPLLSLNVSLSNDEWAVAKSVKNWLVKDFFATLSKERPILKIQPTDLKTTNAIFKYELNSYVARIADDLSEPHLVTYVKVCDMKSKGGKWLMINDYLVTEVDEDEALDISPWWKTPEILLYSDAEELRKPFVPSSHFRIDDSVLYRDYFANGIREGVKKEYHLLTKSEAPVPGSLIAMDAEFVVLADEQVEINSRGQRTLIYPKKTALARISVLRGNDGEGFGVPFIDDYVVNTNHIENYLTRYSGIEPGDLDPRTSNKTLVPPQIVYRKVWLLLQMGCIFVGHGLQNDFRNINIHVPSEQIRDTALYFLQGKRYLALRYLAHVLLGSDVQSGNHDSIEDAYTALLLYKKYLELVQSGTFDDTLDQLYEDGRACGFKVPGDRINMM</sequence>
<dbReference type="EC" id="3.1.13.4" evidence="10"/>
<keyword evidence="5 10" id="KW-0507">mRNA processing</keyword>
<dbReference type="Gene3D" id="3.90.70.10">
    <property type="entry name" value="Cysteine proteinases"/>
    <property type="match status" value="1"/>
</dbReference>
<dbReference type="InterPro" id="IPR012337">
    <property type="entry name" value="RNaseH-like_sf"/>
</dbReference>
<evidence type="ECO:0000256" key="8">
    <source>
        <dbReference type="ARBA" id="ARBA00022801"/>
    </source>
</evidence>
<dbReference type="InterPro" id="IPR036322">
    <property type="entry name" value="WD40_repeat_dom_sf"/>
</dbReference>
<dbReference type="InterPro" id="IPR015943">
    <property type="entry name" value="WD40/YVTN_repeat-like_dom_sf"/>
</dbReference>
<dbReference type="InterPro" id="IPR028889">
    <property type="entry name" value="USP"/>
</dbReference>
<comment type="catalytic activity">
    <reaction evidence="1 10">
        <text>Exonucleolytic cleavage of poly(A) to 5'-AMP.</text>
        <dbReference type="EC" id="3.1.13.4"/>
    </reaction>
</comment>
<protein>
    <recommendedName>
        <fullName evidence="10">PAN2-PAN3 deadenylation complex catalytic subunit PAN2</fullName>
        <ecNumber evidence="10">3.1.13.4</ecNumber>
    </recommendedName>
    <alternativeName>
        <fullName evidence="10">PAB1P-dependent poly(A)-specific ribonuclease</fullName>
    </alternativeName>
    <alternativeName>
        <fullName evidence="10">Poly(A)-nuclease deadenylation complex subunit 2</fullName>
        <shortName evidence="10">PAN deadenylation complex subunit 2</shortName>
    </alternativeName>
</protein>
<dbReference type="Pfam" id="PF00929">
    <property type="entry name" value="RNase_T"/>
    <property type="match status" value="1"/>
</dbReference>
<evidence type="ECO:0000313" key="12">
    <source>
        <dbReference type="EMBL" id="SCU84307.1"/>
    </source>
</evidence>
<dbReference type="InterPro" id="IPR028881">
    <property type="entry name" value="PAN2_UCH_dom"/>
</dbReference>
<evidence type="ECO:0000256" key="9">
    <source>
        <dbReference type="ARBA" id="ARBA00022839"/>
    </source>
</evidence>
<gene>
    <name evidence="10" type="primary">PAN2</name>
    <name evidence="12" type="ORF">LADA_0D00980G</name>
</gene>
<dbReference type="Pfam" id="PF13423">
    <property type="entry name" value="UCH_1"/>
    <property type="match status" value="1"/>
</dbReference>
<comment type="domain">
    <text evidence="10">Contains a pseudo-UCH domain. This ubiquitin C-terminal hydrolase (UCH)-like or ubiquitin specific protease (USP)-like domain is predicted to be catalytically inactive because it lacks the active site catalytic triad characteristic of thiol proteases, with residues at the equivalent structural positions that are incompatible with catalysis, and it cannot bind ubiquitin. It functions as a structural scaffold for intra- and intermolecular interactions in the complex.</text>
</comment>
<keyword evidence="6 10" id="KW-0540">Nuclease</keyword>
<dbReference type="GO" id="GO:0046872">
    <property type="term" value="F:metal ion binding"/>
    <property type="evidence" value="ECO:0007669"/>
    <property type="project" value="UniProtKB-KW"/>
</dbReference>
<dbReference type="InterPro" id="IPR030843">
    <property type="entry name" value="PAN2"/>
</dbReference>
<evidence type="ECO:0000256" key="5">
    <source>
        <dbReference type="ARBA" id="ARBA00022664"/>
    </source>
</evidence>
<evidence type="ECO:0000256" key="1">
    <source>
        <dbReference type="ARBA" id="ARBA00001663"/>
    </source>
</evidence>
<reference evidence="12 13" key="1">
    <citation type="submission" date="2016-03" db="EMBL/GenBank/DDBJ databases">
        <authorList>
            <person name="Devillers H."/>
        </authorList>
    </citation>
    <scope>NUCLEOTIDE SEQUENCE [LARGE SCALE GENOMIC DNA]</scope>
    <source>
        <strain evidence="12">CBS 10888</strain>
    </source>
</reference>
<name>A0A1G4J3L4_9SACH</name>
<evidence type="ECO:0000256" key="7">
    <source>
        <dbReference type="ARBA" id="ARBA00022723"/>
    </source>
</evidence>
<evidence type="ECO:0000256" key="4">
    <source>
        <dbReference type="ARBA" id="ARBA00022574"/>
    </source>
</evidence>
<comment type="activity regulation">
    <text evidence="10">Positively regulated by the regulatory subunit PAN3.</text>
</comment>
<dbReference type="InterPro" id="IPR001680">
    <property type="entry name" value="WD40_rpt"/>
</dbReference>
<dbReference type="OrthoDB" id="16516at2759"/>
<proteinExistence type="inferred from homology"/>
<dbReference type="PROSITE" id="PS50235">
    <property type="entry name" value="USP_3"/>
    <property type="match status" value="1"/>
</dbReference>
<evidence type="ECO:0000313" key="13">
    <source>
        <dbReference type="Proteomes" id="UP000190274"/>
    </source>
</evidence>
<dbReference type="InterPro" id="IPR036397">
    <property type="entry name" value="RNaseH_sf"/>
</dbReference>
<dbReference type="PANTHER" id="PTHR15728:SF0">
    <property type="entry name" value="PAN2-PAN3 DEADENYLATION COMPLEX CATALYTIC SUBUNIT PAN2"/>
    <property type="match status" value="1"/>
</dbReference>
<keyword evidence="3 10" id="KW-0963">Cytoplasm</keyword>
<dbReference type="HAMAP" id="MF_03182">
    <property type="entry name" value="PAN2"/>
    <property type="match status" value="1"/>
</dbReference>
<dbReference type="CDD" id="cd06143">
    <property type="entry name" value="PAN2_exo"/>
    <property type="match status" value="1"/>
</dbReference>
<dbReference type="InterPro" id="IPR050785">
    <property type="entry name" value="PAN2-PAN3_catalytic_subunit"/>
</dbReference>
<dbReference type="AlphaFoldDB" id="A0A1G4J3L4"/>
<dbReference type="Gene3D" id="3.30.420.10">
    <property type="entry name" value="Ribonuclease H-like superfamily/Ribonuclease H"/>
    <property type="match status" value="1"/>
</dbReference>
<dbReference type="SUPFAM" id="SSF54001">
    <property type="entry name" value="Cysteine proteinases"/>
    <property type="match status" value="1"/>
</dbReference>
<dbReference type="PANTHER" id="PTHR15728">
    <property type="entry name" value="DEADENYLATION COMPLEX CATALYTIC SUBUNIT PAN2"/>
    <property type="match status" value="1"/>
</dbReference>
<dbReference type="GO" id="GO:0031251">
    <property type="term" value="C:PAN complex"/>
    <property type="evidence" value="ECO:0007669"/>
    <property type="project" value="UniProtKB-UniRule"/>
</dbReference>
<dbReference type="GO" id="GO:0000932">
    <property type="term" value="C:P-body"/>
    <property type="evidence" value="ECO:0007669"/>
    <property type="project" value="TreeGrafter"/>
</dbReference>
<dbReference type="SMART" id="SM00320">
    <property type="entry name" value="WD40"/>
    <property type="match status" value="3"/>
</dbReference>
<comment type="subcellular location">
    <subcellularLocation>
        <location evidence="2 10">Cytoplasm</location>
    </subcellularLocation>
</comment>
<dbReference type="FunFam" id="3.30.420.10:FF:000028">
    <property type="entry name" value="PAN2-PAN3 deadenylation complex catalytic subunit PAN2"/>
    <property type="match status" value="1"/>
</dbReference>
<comment type="caution">
    <text evidence="10">Lacks conserved residue(s) required for the propagation of feature annotation.</text>
</comment>
<dbReference type="SUPFAM" id="SSF53098">
    <property type="entry name" value="Ribonuclease H-like"/>
    <property type="match status" value="1"/>
</dbReference>
<dbReference type="STRING" id="1266660.A0A1G4J3L4"/>
<feature type="binding site" evidence="10">
    <location>
        <position position="922"/>
    </location>
    <ligand>
        <name>a divalent metal cation</name>
        <dbReference type="ChEBI" id="CHEBI:60240"/>
        <note>catalytic</note>
    </ligand>
</feature>
<dbReference type="GO" id="GO:0006301">
    <property type="term" value="P:DNA damage tolerance"/>
    <property type="evidence" value="ECO:0007669"/>
    <property type="project" value="EnsemblFungi"/>
</dbReference>
<organism evidence="12 13">
    <name type="scientific">Lachancea dasiensis</name>
    <dbReference type="NCBI Taxonomy" id="1072105"/>
    <lineage>
        <taxon>Eukaryota</taxon>
        <taxon>Fungi</taxon>
        <taxon>Dikarya</taxon>
        <taxon>Ascomycota</taxon>
        <taxon>Saccharomycotina</taxon>
        <taxon>Saccharomycetes</taxon>
        <taxon>Saccharomycetales</taxon>
        <taxon>Saccharomycetaceae</taxon>
        <taxon>Lachancea</taxon>
    </lineage>
</organism>
<dbReference type="InterPro" id="IPR013520">
    <property type="entry name" value="Ribonucl_H"/>
</dbReference>
<comment type="function">
    <text evidence="10">Catalytic subunit of the poly(A)-nuclease (PAN) deadenylation complex, one of two cytoplasmic mRNA deadenylases involved in mRNA turnover. PAN specifically shortens poly(A) tails of RNA and the activity is stimulated by poly(A)-binding protein PAB1. PAN deadenylation is followed by rapid degradation of the shortened mRNA tails by the CCR4-NOT complex. Deadenylated mRNAs are then degraded by two alternative mechanisms, namely exosome-mediated 3'-5' exonucleolytic degradation, or deadenlyation-dependent mRNA decaping and subsequent 5'-3' exonucleolytic degradation by XRN1. May also be involved in post-transcriptional maturation of mRNA poly(A) tails.</text>
</comment>
<dbReference type="GO" id="GO:0000289">
    <property type="term" value="P:nuclear-transcribed mRNA poly(A) tail shortening"/>
    <property type="evidence" value="ECO:0007669"/>
    <property type="project" value="UniProtKB-UniRule"/>
</dbReference>
<feature type="domain" description="USP" evidence="11">
    <location>
        <begin position="504"/>
        <end position="865"/>
    </location>
</feature>
<dbReference type="Pfam" id="PF20770">
    <property type="entry name" value="PAN2_N"/>
    <property type="match status" value="1"/>
</dbReference>
<keyword evidence="7 10" id="KW-0479">Metal-binding</keyword>
<comment type="cofactor">
    <cofactor evidence="10">
        <name>a divalent metal cation</name>
        <dbReference type="ChEBI" id="CHEBI:60240"/>
    </cofactor>
    <text evidence="10">Binds 2 metal cations per subunit in the catalytic exonuclease domain.</text>
</comment>
<dbReference type="InterPro" id="IPR048841">
    <property type="entry name" value="PAN2_N"/>
</dbReference>
<keyword evidence="13" id="KW-1185">Reference proteome</keyword>
<evidence type="ECO:0000256" key="3">
    <source>
        <dbReference type="ARBA" id="ARBA00022490"/>
    </source>
</evidence>
<dbReference type="InterPro" id="IPR038765">
    <property type="entry name" value="Papain-like_cys_pep_sf"/>
</dbReference>
<keyword evidence="9 10" id="KW-0269">Exonuclease</keyword>
<accession>A0A1G4J3L4</accession>
<dbReference type="Proteomes" id="UP000190274">
    <property type="component" value="Chromosome D"/>
</dbReference>
<dbReference type="SUPFAM" id="SSF50978">
    <property type="entry name" value="WD40 repeat-like"/>
    <property type="match status" value="1"/>
</dbReference>
<feature type="binding site" evidence="10">
    <location>
        <position position="920"/>
    </location>
    <ligand>
        <name>a divalent metal cation</name>
        <dbReference type="ChEBI" id="CHEBI:60240"/>
        <note>catalytic</note>
    </ligand>
</feature>
<feature type="binding site" evidence="10">
    <location>
        <position position="1030"/>
    </location>
    <ligand>
        <name>a divalent metal cation</name>
        <dbReference type="ChEBI" id="CHEBI:60240"/>
        <note>catalytic</note>
    </ligand>
</feature>
<dbReference type="GO" id="GO:0003676">
    <property type="term" value="F:nucleic acid binding"/>
    <property type="evidence" value="ECO:0007669"/>
    <property type="project" value="InterPro"/>
</dbReference>
<comment type="subunit">
    <text evidence="10">Forms a heterotrimer with an asymmetric homodimer of the regulatory subunit PAN3 to form the poly(A)-nuclease (PAN) deadenylation complex.</text>
</comment>
<dbReference type="Gene3D" id="2.130.10.10">
    <property type="entry name" value="YVTN repeat-like/Quinoprotein amine dehydrogenase"/>
    <property type="match status" value="1"/>
</dbReference>
<keyword evidence="4" id="KW-0853">WD repeat</keyword>
<evidence type="ECO:0000256" key="2">
    <source>
        <dbReference type="ARBA" id="ARBA00004496"/>
    </source>
</evidence>
<evidence type="ECO:0000256" key="10">
    <source>
        <dbReference type="HAMAP-Rule" id="MF_03182"/>
    </source>
</evidence>
<evidence type="ECO:0000256" key="6">
    <source>
        <dbReference type="ARBA" id="ARBA00022722"/>
    </source>
</evidence>
<evidence type="ECO:0000259" key="11">
    <source>
        <dbReference type="PROSITE" id="PS50235"/>
    </source>
</evidence>